<feature type="binding site" evidence="9">
    <location>
        <begin position="229"/>
        <end position="230"/>
    </location>
    <ligand>
        <name>FMN</name>
        <dbReference type="ChEBI" id="CHEBI:58210"/>
    </ligand>
</feature>
<comment type="similarity">
    <text evidence="9">Belongs to the Dus family. DusC subfamily.</text>
</comment>
<evidence type="ECO:0000313" key="13">
    <source>
        <dbReference type="Proteomes" id="UP001595840"/>
    </source>
</evidence>
<dbReference type="HAMAP" id="MF_02043">
    <property type="entry name" value="DusC_subfam"/>
    <property type="match status" value="1"/>
</dbReference>
<proteinExistence type="inferred from homology"/>
<dbReference type="RefSeq" id="WP_380736498.1">
    <property type="nucleotide sequence ID" value="NZ_JBHSCX010000021.1"/>
</dbReference>
<feature type="domain" description="DUS-like FMN-binding" evidence="11">
    <location>
        <begin position="6"/>
        <end position="308"/>
    </location>
</feature>
<organism evidence="12 13">
    <name type="scientific">Simiduia curdlanivorans</name>
    <dbReference type="NCBI Taxonomy" id="1492769"/>
    <lineage>
        <taxon>Bacteria</taxon>
        <taxon>Pseudomonadati</taxon>
        <taxon>Pseudomonadota</taxon>
        <taxon>Gammaproteobacteria</taxon>
        <taxon>Cellvibrionales</taxon>
        <taxon>Cellvibrionaceae</taxon>
        <taxon>Simiduia</taxon>
    </lineage>
</organism>
<feature type="binding site" evidence="9">
    <location>
        <begin position="205"/>
        <end position="207"/>
    </location>
    <ligand>
        <name>FMN</name>
        <dbReference type="ChEBI" id="CHEBI:58210"/>
    </ligand>
</feature>
<dbReference type="InterPro" id="IPR035587">
    <property type="entry name" value="DUS-like_FMN-bd"/>
</dbReference>
<evidence type="ECO:0000256" key="6">
    <source>
        <dbReference type="ARBA" id="ARBA00022857"/>
    </source>
</evidence>
<comment type="cofactor">
    <cofactor evidence="1 9 10">
        <name>FMN</name>
        <dbReference type="ChEBI" id="CHEBI:58210"/>
    </cofactor>
</comment>
<evidence type="ECO:0000256" key="5">
    <source>
        <dbReference type="ARBA" id="ARBA00022694"/>
    </source>
</evidence>
<keyword evidence="7 9" id="KW-0694">RNA-binding</keyword>
<comment type="catalytic activity">
    <reaction evidence="9">
        <text>5,6-dihydrouridine(16) in tRNA + NAD(+) = uridine(16) in tRNA + NADH + H(+)</text>
        <dbReference type="Rhea" id="RHEA:53380"/>
        <dbReference type="Rhea" id="RHEA-COMP:13543"/>
        <dbReference type="Rhea" id="RHEA-COMP:13544"/>
        <dbReference type="ChEBI" id="CHEBI:15378"/>
        <dbReference type="ChEBI" id="CHEBI:57540"/>
        <dbReference type="ChEBI" id="CHEBI:57945"/>
        <dbReference type="ChEBI" id="CHEBI:65315"/>
        <dbReference type="ChEBI" id="CHEBI:74443"/>
    </reaction>
</comment>
<keyword evidence="4 9" id="KW-0288">FMN</keyword>
<keyword evidence="13" id="KW-1185">Reference proteome</keyword>
<comment type="function">
    <text evidence="9">Catalyzes the synthesis of 5,6-dihydrouridine (D), a modified base found in the D-loop of most tRNAs, via the reduction of the C5-C6 double bond in target uridines. Specifically modifies U16 in tRNAs.</text>
</comment>
<feature type="site" description="Interacts with tRNA; defines subfamily-specific binding signature" evidence="9">
    <location>
        <position position="305"/>
    </location>
</feature>
<evidence type="ECO:0000256" key="9">
    <source>
        <dbReference type="HAMAP-Rule" id="MF_02043"/>
    </source>
</evidence>
<comment type="caution">
    <text evidence="9">Lacks conserved residue(s) required for the propagation of feature annotation.</text>
</comment>
<dbReference type="PANTHER" id="PTHR11082">
    <property type="entry name" value="TRNA-DIHYDROURIDINE SYNTHASE"/>
    <property type="match status" value="1"/>
</dbReference>
<keyword evidence="2 9" id="KW-0820">tRNA-binding</keyword>
<evidence type="ECO:0000256" key="2">
    <source>
        <dbReference type="ARBA" id="ARBA00022555"/>
    </source>
</evidence>
<feature type="binding site" evidence="9">
    <location>
        <position position="145"/>
    </location>
    <ligand>
        <name>FMN</name>
        <dbReference type="ChEBI" id="CHEBI:58210"/>
    </ligand>
</feature>
<dbReference type="Gene3D" id="3.20.20.70">
    <property type="entry name" value="Aldolase class I"/>
    <property type="match status" value="1"/>
</dbReference>
<feature type="site" description="Interacts with tRNA" evidence="9">
    <location>
        <position position="101"/>
    </location>
</feature>
<keyword evidence="6 9" id="KW-0521">NADP</keyword>
<dbReference type="SUPFAM" id="SSF51395">
    <property type="entry name" value="FMN-linked oxidoreductases"/>
    <property type="match status" value="1"/>
</dbReference>
<feature type="site" description="Interacts with tRNA; defines subfamily-specific binding signature" evidence="9">
    <location>
        <position position="284"/>
    </location>
</feature>
<comment type="similarity">
    <text evidence="10">Belongs to the dus family.</text>
</comment>
<keyword evidence="5 9" id="KW-0819">tRNA processing</keyword>
<evidence type="ECO:0000256" key="4">
    <source>
        <dbReference type="ARBA" id="ARBA00022643"/>
    </source>
</evidence>
<dbReference type="InterPro" id="IPR001269">
    <property type="entry name" value="DUS_fam"/>
</dbReference>
<feature type="site" description="Interacts with tRNA" evidence="9">
    <location>
        <position position="182"/>
    </location>
</feature>
<dbReference type="EMBL" id="JBHSCX010000021">
    <property type="protein sequence ID" value="MFC4364180.1"/>
    <property type="molecule type" value="Genomic_DNA"/>
</dbReference>
<dbReference type="InterPro" id="IPR042270">
    <property type="entry name" value="DusC_C"/>
</dbReference>
<dbReference type="CDD" id="cd02801">
    <property type="entry name" value="DUS_like_FMN"/>
    <property type="match status" value="1"/>
</dbReference>
<evidence type="ECO:0000256" key="7">
    <source>
        <dbReference type="ARBA" id="ARBA00022884"/>
    </source>
</evidence>
<sequence>MPLIALAPMEGVVDYQLRDLLTSLGGIDSCVTEFIRVTDTRLPPRVFTRLCPELINLAPNHIARTPNGTPVAVQLLGGNPELLAFSGARAASMGAAAIDINFGCPAKTVNRHDGGACLLQTPERIYNIVKAMREAVPTATPVSAKIRLGFNDRSRYLDIAQAAADAGADRLTVHARSKVDGYKPPAYWDCVGEINAALAIPVVVNGDIWSVADYLRARAESGCEDVMLGRGLLSCPDLAAQIKAHVNHEDYQPLSWPQVLQLLFSHYQAGKQLFPKKYLGDRLKQWLAHLKRHYPGAQVFFNHIKTLREEPQLDAAFFYALPELPALQRQGAD</sequence>
<dbReference type="InterPro" id="IPR013785">
    <property type="entry name" value="Aldolase_TIM"/>
</dbReference>
<dbReference type="Gene3D" id="1.20.225.30">
    <property type="entry name" value="Dihydrouridine synthase, C-terminal recognition domain"/>
    <property type="match status" value="1"/>
</dbReference>
<dbReference type="EC" id="1.3.1.-" evidence="9"/>
<protein>
    <recommendedName>
        <fullName evidence="9">tRNA-dihydrouridine(16) synthase</fullName>
        <ecNumber evidence="9">1.3.1.-</ecNumber>
    </recommendedName>
    <alternativeName>
        <fullName evidence="9">U16-specific dihydrouridine synthase</fullName>
        <shortName evidence="9">U16-specific Dus</shortName>
    </alternativeName>
    <alternativeName>
        <fullName evidence="9">tRNA-dihydrouridine synthase C</fullName>
    </alternativeName>
</protein>
<feature type="site" description="Interacts with tRNA; defines subfamily-specific binding signature" evidence="9">
    <location>
        <position position="36"/>
    </location>
</feature>
<accession>A0ABV8VAF0</accession>
<evidence type="ECO:0000313" key="12">
    <source>
        <dbReference type="EMBL" id="MFC4364180.1"/>
    </source>
</evidence>
<dbReference type="Proteomes" id="UP001595840">
    <property type="component" value="Unassembled WGS sequence"/>
</dbReference>
<dbReference type="PROSITE" id="PS01136">
    <property type="entry name" value="UPF0034"/>
    <property type="match status" value="1"/>
</dbReference>
<dbReference type="InterPro" id="IPR018517">
    <property type="entry name" value="tRNA_hU_synthase_CS"/>
</dbReference>
<dbReference type="PANTHER" id="PTHR11082:SF26">
    <property type="entry name" value="TRNA-DIHYDROURIDINE(16) SYNTHASE"/>
    <property type="match status" value="1"/>
</dbReference>
<reference evidence="13" key="1">
    <citation type="journal article" date="2019" name="Int. J. Syst. Evol. Microbiol.">
        <title>The Global Catalogue of Microorganisms (GCM) 10K type strain sequencing project: providing services to taxonomists for standard genome sequencing and annotation.</title>
        <authorList>
            <consortium name="The Broad Institute Genomics Platform"/>
            <consortium name="The Broad Institute Genome Sequencing Center for Infectious Disease"/>
            <person name="Wu L."/>
            <person name="Ma J."/>
        </authorList>
    </citation>
    <scope>NUCLEOTIDE SEQUENCE [LARGE SCALE GENOMIC DNA]</scope>
    <source>
        <strain evidence="13">CECT 8570</strain>
    </source>
</reference>
<evidence type="ECO:0000256" key="10">
    <source>
        <dbReference type="PIRNR" id="PIRNR006621"/>
    </source>
</evidence>
<name>A0ABV8VAF0_9GAMM</name>
<keyword evidence="8 9" id="KW-0560">Oxidoreductase</keyword>
<evidence type="ECO:0000256" key="1">
    <source>
        <dbReference type="ARBA" id="ARBA00001917"/>
    </source>
</evidence>
<feature type="binding site" evidence="9">
    <location>
        <position position="74"/>
    </location>
    <ligand>
        <name>FMN</name>
        <dbReference type="ChEBI" id="CHEBI:58210"/>
    </ligand>
</feature>
<comment type="catalytic activity">
    <reaction evidence="9">
        <text>5,6-dihydrouridine(16) in tRNA + NADP(+) = uridine(16) in tRNA + NADPH + H(+)</text>
        <dbReference type="Rhea" id="RHEA:53376"/>
        <dbReference type="Rhea" id="RHEA-COMP:13543"/>
        <dbReference type="Rhea" id="RHEA-COMP:13544"/>
        <dbReference type="ChEBI" id="CHEBI:15378"/>
        <dbReference type="ChEBI" id="CHEBI:57783"/>
        <dbReference type="ChEBI" id="CHEBI:58349"/>
        <dbReference type="ChEBI" id="CHEBI:65315"/>
        <dbReference type="ChEBI" id="CHEBI:74443"/>
    </reaction>
</comment>
<evidence type="ECO:0000256" key="8">
    <source>
        <dbReference type="ARBA" id="ARBA00023002"/>
    </source>
</evidence>
<feature type="site" description="Interacts with tRNA; defines subfamily-specific binding signature" evidence="9">
    <location>
        <position position="282"/>
    </location>
</feature>
<dbReference type="InterPro" id="IPR032886">
    <property type="entry name" value="DusC"/>
</dbReference>
<gene>
    <name evidence="9" type="primary">dusC</name>
    <name evidence="12" type="ORF">ACFOX3_17850</name>
</gene>
<evidence type="ECO:0000256" key="3">
    <source>
        <dbReference type="ARBA" id="ARBA00022630"/>
    </source>
</evidence>
<keyword evidence="3 9" id="KW-0285">Flavoprotein</keyword>
<dbReference type="Pfam" id="PF01207">
    <property type="entry name" value="Dus"/>
    <property type="match status" value="1"/>
</dbReference>
<comment type="caution">
    <text evidence="12">The sequence shown here is derived from an EMBL/GenBank/DDBJ whole genome shotgun (WGS) entry which is preliminary data.</text>
</comment>
<feature type="active site" description="Proton donor" evidence="9">
    <location>
        <position position="104"/>
    </location>
</feature>
<evidence type="ECO:0000259" key="11">
    <source>
        <dbReference type="Pfam" id="PF01207"/>
    </source>
</evidence>
<dbReference type="PIRSF" id="PIRSF006621">
    <property type="entry name" value="Dus"/>
    <property type="match status" value="1"/>
</dbReference>